<evidence type="ECO:0000313" key="2">
    <source>
        <dbReference type="Proteomes" id="UP000295388"/>
    </source>
</evidence>
<dbReference type="EMBL" id="SNWQ01000017">
    <property type="protein sequence ID" value="TDO44031.1"/>
    <property type="molecule type" value="Genomic_DNA"/>
</dbReference>
<evidence type="ECO:0000313" key="1">
    <source>
        <dbReference type="EMBL" id="TDO44031.1"/>
    </source>
</evidence>
<accession>A0A4R6K6S3</accession>
<dbReference type="OrthoDB" id="3522542at2"/>
<dbReference type="AlphaFoldDB" id="A0A4R6K6S3"/>
<comment type="caution">
    <text evidence="1">The sequence shown here is derived from an EMBL/GenBank/DDBJ whole genome shotgun (WGS) entry which is preliminary data.</text>
</comment>
<dbReference type="Proteomes" id="UP000295388">
    <property type="component" value="Unassembled WGS sequence"/>
</dbReference>
<sequence>MAVPLLHIVPSRPDAERLIPMSPELVTVLLAVQRRAKAGGAHVPLSPPLTPRLVDLGTTVGALT</sequence>
<name>A0A4R6K6S3_9ACTN</name>
<keyword evidence="2" id="KW-1185">Reference proteome</keyword>
<protein>
    <submittedName>
        <fullName evidence="1">Uncharacterized protein</fullName>
    </submittedName>
</protein>
<proteinExistence type="predicted"/>
<organism evidence="1 2">
    <name type="scientific">Kribbella caucasensis</name>
    <dbReference type="NCBI Taxonomy" id="2512215"/>
    <lineage>
        <taxon>Bacteria</taxon>
        <taxon>Bacillati</taxon>
        <taxon>Actinomycetota</taxon>
        <taxon>Actinomycetes</taxon>
        <taxon>Propionibacteriales</taxon>
        <taxon>Kribbellaceae</taxon>
        <taxon>Kribbella</taxon>
    </lineage>
</organism>
<gene>
    <name evidence="1" type="ORF">EV643_11754</name>
</gene>
<reference evidence="1 2" key="1">
    <citation type="submission" date="2019-03" db="EMBL/GenBank/DDBJ databases">
        <title>Genomic Encyclopedia of Type Strains, Phase III (KMG-III): the genomes of soil and plant-associated and newly described type strains.</title>
        <authorList>
            <person name="Whitman W."/>
        </authorList>
    </citation>
    <scope>NUCLEOTIDE SEQUENCE [LARGE SCALE GENOMIC DNA]</scope>
    <source>
        <strain evidence="1 2">VKM Ac-2527</strain>
    </source>
</reference>